<dbReference type="AlphaFoldDB" id="A0A0C9ULF1"/>
<dbReference type="Proteomes" id="UP000054279">
    <property type="component" value="Unassembled WGS sequence"/>
</dbReference>
<protein>
    <submittedName>
        <fullName evidence="1">Uncharacterized protein</fullName>
    </submittedName>
</protein>
<dbReference type="OrthoDB" id="3032844at2759"/>
<name>A0A0C9ULF1_SPHS4</name>
<organism evidence="1 2">
    <name type="scientific">Sphaerobolus stellatus (strain SS14)</name>
    <dbReference type="NCBI Taxonomy" id="990650"/>
    <lineage>
        <taxon>Eukaryota</taxon>
        <taxon>Fungi</taxon>
        <taxon>Dikarya</taxon>
        <taxon>Basidiomycota</taxon>
        <taxon>Agaricomycotina</taxon>
        <taxon>Agaricomycetes</taxon>
        <taxon>Phallomycetidae</taxon>
        <taxon>Geastrales</taxon>
        <taxon>Sphaerobolaceae</taxon>
        <taxon>Sphaerobolus</taxon>
    </lineage>
</organism>
<proteinExistence type="predicted"/>
<dbReference type="HOGENOM" id="CLU_115938_0_0_1"/>
<dbReference type="EMBL" id="KN837385">
    <property type="protein sequence ID" value="KIJ26080.1"/>
    <property type="molecule type" value="Genomic_DNA"/>
</dbReference>
<feature type="non-terminal residue" evidence="1">
    <location>
        <position position="115"/>
    </location>
</feature>
<feature type="non-terminal residue" evidence="1">
    <location>
        <position position="1"/>
    </location>
</feature>
<keyword evidence="2" id="KW-1185">Reference proteome</keyword>
<accession>A0A0C9ULF1</accession>
<gene>
    <name evidence="1" type="ORF">M422DRAFT_88380</name>
</gene>
<evidence type="ECO:0000313" key="1">
    <source>
        <dbReference type="EMBL" id="KIJ26080.1"/>
    </source>
</evidence>
<reference evidence="1 2" key="1">
    <citation type="submission" date="2014-06" db="EMBL/GenBank/DDBJ databases">
        <title>Evolutionary Origins and Diversification of the Mycorrhizal Mutualists.</title>
        <authorList>
            <consortium name="DOE Joint Genome Institute"/>
            <consortium name="Mycorrhizal Genomics Consortium"/>
            <person name="Kohler A."/>
            <person name="Kuo A."/>
            <person name="Nagy L.G."/>
            <person name="Floudas D."/>
            <person name="Copeland A."/>
            <person name="Barry K.W."/>
            <person name="Cichocki N."/>
            <person name="Veneault-Fourrey C."/>
            <person name="LaButti K."/>
            <person name="Lindquist E.A."/>
            <person name="Lipzen A."/>
            <person name="Lundell T."/>
            <person name="Morin E."/>
            <person name="Murat C."/>
            <person name="Riley R."/>
            <person name="Ohm R."/>
            <person name="Sun H."/>
            <person name="Tunlid A."/>
            <person name="Henrissat B."/>
            <person name="Grigoriev I.V."/>
            <person name="Hibbett D.S."/>
            <person name="Martin F."/>
        </authorList>
    </citation>
    <scope>NUCLEOTIDE SEQUENCE [LARGE SCALE GENOMIC DNA]</scope>
    <source>
        <strain evidence="1 2">SS14</strain>
    </source>
</reference>
<evidence type="ECO:0000313" key="2">
    <source>
        <dbReference type="Proteomes" id="UP000054279"/>
    </source>
</evidence>
<sequence>DPPSSLGGITTAGIQDVTAILPLLGTDQCESHIACAMERGWFYAALTPVSIFGSLGIVKASFVTLWSSIDFARFHGPRHLKNAGFDPSGTIQQLTYLFDTDDSIYIAEDKIESVL</sequence>